<dbReference type="InterPro" id="IPR040547">
    <property type="entry name" value="CdiI"/>
</dbReference>
<accession>A0A7W7WXB9</accession>
<evidence type="ECO:0000313" key="2">
    <source>
        <dbReference type="Proteomes" id="UP000542674"/>
    </source>
</evidence>
<dbReference type="RefSeq" id="WP_184671297.1">
    <property type="nucleotide sequence ID" value="NZ_BAABAI010000037.1"/>
</dbReference>
<protein>
    <submittedName>
        <fullName evidence="1">Uncharacterized protein</fullName>
    </submittedName>
</protein>
<comment type="caution">
    <text evidence="1">The sequence shown here is derived from an EMBL/GenBank/DDBJ whole genome shotgun (WGS) entry which is preliminary data.</text>
</comment>
<evidence type="ECO:0000313" key="1">
    <source>
        <dbReference type="EMBL" id="MBB4966961.1"/>
    </source>
</evidence>
<dbReference type="Pfam" id="PF18616">
    <property type="entry name" value="CdiI_3"/>
    <property type="match status" value="1"/>
</dbReference>
<sequence length="128" mass="14305">MSDKLSIEELDGERWPEPARDAPREIAVLHALRRKPVRKLTAGDLRLLLLRDVGVEHVLPRAVDLLRVDPLVNGGHYDGDLLFAVVTRDHAVWTRLPEIAAVLRTVVTEAGLPARLHDDVDAFLDATR</sequence>
<dbReference type="AlphaFoldDB" id="A0A7W7WXB9"/>
<proteinExistence type="predicted"/>
<dbReference type="CDD" id="cd20691">
    <property type="entry name" value="CdiI_EC536-like"/>
    <property type="match status" value="1"/>
</dbReference>
<dbReference type="EMBL" id="JACHJS010000001">
    <property type="protein sequence ID" value="MBB4966961.1"/>
    <property type="molecule type" value="Genomic_DNA"/>
</dbReference>
<gene>
    <name evidence="1" type="ORF">F4559_004320</name>
</gene>
<keyword evidence="2" id="KW-1185">Reference proteome</keyword>
<name>A0A7W7WXB9_9PSEU</name>
<reference evidence="1 2" key="1">
    <citation type="submission" date="2020-08" db="EMBL/GenBank/DDBJ databases">
        <title>Sequencing the genomes of 1000 actinobacteria strains.</title>
        <authorList>
            <person name="Klenk H.-P."/>
        </authorList>
    </citation>
    <scope>NUCLEOTIDE SEQUENCE [LARGE SCALE GENOMIC DNA]</scope>
    <source>
        <strain evidence="1 2">DSM 45084</strain>
    </source>
</reference>
<dbReference type="Proteomes" id="UP000542674">
    <property type="component" value="Unassembled WGS sequence"/>
</dbReference>
<organism evidence="1 2">
    <name type="scientific">Saccharothrix violaceirubra</name>
    <dbReference type="NCBI Taxonomy" id="413306"/>
    <lineage>
        <taxon>Bacteria</taxon>
        <taxon>Bacillati</taxon>
        <taxon>Actinomycetota</taxon>
        <taxon>Actinomycetes</taxon>
        <taxon>Pseudonocardiales</taxon>
        <taxon>Pseudonocardiaceae</taxon>
        <taxon>Saccharothrix</taxon>
    </lineage>
</organism>